<evidence type="ECO:0000313" key="2">
    <source>
        <dbReference type="Proteomes" id="UP000597459"/>
    </source>
</evidence>
<protein>
    <submittedName>
        <fullName evidence="1">Uncharacterized protein</fullName>
    </submittedName>
</protein>
<accession>A0A967EIN4</accession>
<reference evidence="1" key="1">
    <citation type="submission" date="2019-11" db="EMBL/GenBank/DDBJ databases">
        <title>Description of new Acetobacter species.</title>
        <authorList>
            <person name="Cleenwerck I."/>
            <person name="Sombolestani A.S."/>
        </authorList>
    </citation>
    <scope>NUCLEOTIDE SEQUENCE</scope>
    <source>
        <strain evidence="1">LMG 1626</strain>
    </source>
</reference>
<proteinExistence type="predicted"/>
<comment type="caution">
    <text evidence="1">The sequence shown here is derived from an EMBL/GenBank/DDBJ whole genome shotgun (WGS) entry which is preliminary data.</text>
</comment>
<evidence type="ECO:0000313" key="1">
    <source>
        <dbReference type="EMBL" id="NHO53559.1"/>
    </source>
</evidence>
<dbReference type="Proteomes" id="UP000597459">
    <property type="component" value="Unassembled WGS sequence"/>
</dbReference>
<dbReference type="EMBL" id="WOTH01000009">
    <property type="protein sequence ID" value="NHO53559.1"/>
    <property type="molecule type" value="Genomic_DNA"/>
</dbReference>
<gene>
    <name evidence="1" type="ORF">GOB87_06205</name>
</gene>
<dbReference type="RefSeq" id="WP_166314017.1">
    <property type="nucleotide sequence ID" value="NZ_WOTH01000009.1"/>
</dbReference>
<organism evidence="1 2">
    <name type="scientific">Acetobacter estunensis</name>
    <dbReference type="NCBI Taxonomy" id="104097"/>
    <lineage>
        <taxon>Bacteria</taxon>
        <taxon>Pseudomonadati</taxon>
        <taxon>Pseudomonadota</taxon>
        <taxon>Alphaproteobacteria</taxon>
        <taxon>Acetobacterales</taxon>
        <taxon>Acetobacteraceae</taxon>
        <taxon>Acetobacter</taxon>
    </lineage>
</organism>
<dbReference type="AlphaFoldDB" id="A0A967EIN4"/>
<sequence>MPDSVRYMRPETFPRPFIEKGIVFVLPDKLKNFRRNLFHVRRRDDDSAATYVPLFRAKCILESDPRPPDLLGPYDVYPFYTKVARNRRHYLDYYMLFLFSGQPEFARFRALAM</sequence>
<name>A0A967EIN4_9PROT</name>
<keyword evidence="2" id="KW-1185">Reference proteome</keyword>